<reference evidence="2" key="1">
    <citation type="submission" date="2018-02" db="EMBL/GenBank/DDBJ databases">
        <authorList>
            <person name="Cohen D.B."/>
            <person name="Kent A.D."/>
        </authorList>
    </citation>
    <scope>NUCLEOTIDE SEQUENCE</scope>
</reference>
<dbReference type="SUPFAM" id="SSF53474">
    <property type="entry name" value="alpha/beta-Hydrolases"/>
    <property type="match status" value="3"/>
</dbReference>
<feature type="domain" description="Dienelactone hydrolase" evidence="1">
    <location>
        <begin position="492"/>
        <end position="630"/>
    </location>
</feature>
<dbReference type="InterPro" id="IPR002925">
    <property type="entry name" value="Dienelactn_hydro"/>
</dbReference>
<dbReference type="PANTHER" id="PTHR17630:SF52">
    <property type="entry name" value="ENDO-1,3-1,4-BETA-D-GLUCANASE-LIKE PROTEIN"/>
    <property type="match status" value="1"/>
</dbReference>
<accession>A0A2N9HCC2</accession>
<feature type="domain" description="Dienelactone hydrolase" evidence="1">
    <location>
        <begin position="251"/>
        <end position="432"/>
    </location>
</feature>
<organism evidence="2">
    <name type="scientific">Fagus sylvatica</name>
    <name type="common">Beechnut</name>
    <dbReference type="NCBI Taxonomy" id="28930"/>
    <lineage>
        <taxon>Eukaryota</taxon>
        <taxon>Viridiplantae</taxon>
        <taxon>Streptophyta</taxon>
        <taxon>Embryophyta</taxon>
        <taxon>Tracheophyta</taxon>
        <taxon>Spermatophyta</taxon>
        <taxon>Magnoliopsida</taxon>
        <taxon>eudicotyledons</taxon>
        <taxon>Gunneridae</taxon>
        <taxon>Pentapetalae</taxon>
        <taxon>rosids</taxon>
        <taxon>fabids</taxon>
        <taxon>Fagales</taxon>
        <taxon>Fagaceae</taxon>
        <taxon>Fagus</taxon>
    </lineage>
</organism>
<sequence>MMSSSQCFENPPTLNSTCGEGTVQEFGGLQTYITGPLHSKLAILLISDTTEGGGLAVKSVVPSGLGCEGPRFESRNGKRLGLNPTILTLDPLVPSWGWDNSYGSPVPSGPSGKLADKVASAGFLVDKGYEDAKPVITALKSKGVSAIGAAGFCWGGKVVVKLASSTDIQAAVMLHAGRITEDEINDEIDHTSPPEIERVKEFEKKLSEKSDFVKIFPGVAHGWTVRYSVEDESAVKSAEEAHLDMLNWFTKKLADKVAAAGFFVVVPDFFYGDPVVNLSDPKFDRDSWLKAHNTDKGCEDAKAVIAALKSKGVSAIGAAGFCWGGQVVVKLASSTDIHAGVLLHPGRITEEQINDVKIPIAILRAEIDHASPPEQLRQFGKKLSKKSEFDSFVKIFPGVAHGWTVRYIVEDNSAVKSAEEAHLGMLNWFTKHCQVKFRLYMKELGGSLAAFLTLSAAVFYLVAAHFSPKAVCSSLPHVALLATFSLLAACTLDKGCEDAKAVIAALKSKGVSAIGAAGFCWGGMVVVKLANSTDIHAGVLLHPGQITEEQINDVKIPIAILGAEIDQYSPPEQLKQFGKKLSEKSELDSFVKIFPGVAHGWTMRYSVEDESAVKSAEEAHLDMLNWFTKHVK</sequence>
<dbReference type="Pfam" id="PF01738">
    <property type="entry name" value="DLH"/>
    <property type="match status" value="2"/>
</dbReference>
<dbReference type="AlphaFoldDB" id="A0A2N9HCC2"/>
<evidence type="ECO:0000313" key="2">
    <source>
        <dbReference type="EMBL" id="SPD09249.1"/>
    </source>
</evidence>
<evidence type="ECO:0000259" key="1">
    <source>
        <dbReference type="Pfam" id="PF01738"/>
    </source>
</evidence>
<dbReference type="GO" id="GO:0016787">
    <property type="term" value="F:hydrolase activity"/>
    <property type="evidence" value="ECO:0007669"/>
    <property type="project" value="InterPro"/>
</dbReference>
<dbReference type="EMBL" id="OIVN01003168">
    <property type="protein sequence ID" value="SPD09249.1"/>
    <property type="molecule type" value="Genomic_DNA"/>
</dbReference>
<dbReference type="Gene3D" id="3.40.50.1820">
    <property type="entry name" value="alpha/beta hydrolase"/>
    <property type="match status" value="3"/>
</dbReference>
<dbReference type="InterPro" id="IPR029058">
    <property type="entry name" value="AB_hydrolase_fold"/>
</dbReference>
<protein>
    <recommendedName>
        <fullName evidence="1">Dienelactone hydrolase domain-containing protein</fullName>
    </recommendedName>
</protein>
<name>A0A2N9HCC2_FAGSY</name>
<dbReference type="PANTHER" id="PTHR17630">
    <property type="entry name" value="DIENELACTONE HYDROLASE"/>
    <property type="match status" value="1"/>
</dbReference>
<proteinExistence type="predicted"/>
<gene>
    <name evidence="2" type="ORF">FSB_LOCUS37131</name>
</gene>